<dbReference type="KEGG" id="mtea:DK419_00225"/>
<keyword evidence="7" id="KW-1185">Reference proteome</keyword>
<evidence type="ECO:0000256" key="2">
    <source>
        <dbReference type="ARBA" id="ARBA00022692"/>
    </source>
</evidence>
<feature type="transmembrane region" description="Helical" evidence="5">
    <location>
        <begin position="41"/>
        <end position="63"/>
    </location>
</feature>
<sequence>MFHELTIGGVLVSPFVAYAVAALAVLLAVRPLLRLVRFERVFANPPLAEAGLYVCILALLIVLV</sequence>
<keyword evidence="3 5" id="KW-1133">Transmembrane helix</keyword>
<dbReference type="InterPro" id="IPR012451">
    <property type="entry name" value="DUF1656"/>
</dbReference>
<evidence type="ECO:0000313" key="6">
    <source>
        <dbReference type="EMBL" id="AWN44943.1"/>
    </source>
</evidence>
<gene>
    <name evidence="6" type="ORF">DK419_00225</name>
</gene>
<dbReference type="Pfam" id="PF07869">
    <property type="entry name" value="DUF1656"/>
    <property type="match status" value="1"/>
</dbReference>
<evidence type="ECO:0000256" key="5">
    <source>
        <dbReference type="SAM" id="Phobius"/>
    </source>
</evidence>
<dbReference type="RefSeq" id="WP_109957319.1">
    <property type="nucleotide sequence ID" value="NZ_CP029553.1"/>
</dbReference>
<keyword evidence="2 5" id="KW-0812">Transmembrane</keyword>
<keyword evidence="1" id="KW-1003">Cell membrane</keyword>
<evidence type="ECO:0000256" key="1">
    <source>
        <dbReference type="ARBA" id="ARBA00022475"/>
    </source>
</evidence>
<organism evidence="6 7">
    <name type="scientific">Methylobacterium terrae</name>
    <dbReference type="NCBI Taxonomy" id="2202827"/>
    <lineage>
        <taxon>Bacteria</taxon>
        <taxon>Pseudomonadati</taxon>
        <taxon>Pseudomonadota</taxon>
        <taxon>Alphaproteobacteria</taxon>
        <taxon>Hyphomicrobiales</taxon>
        <taxon>Methylobacteriaceae</taxon>
        <taxon>Methylobacterium</taxon>
    </lineage>
</organism>
<evidence type="ECO:0000256" key="3">
    <source>
        <dbReference type="ARBA" id="ARBA00022989"/>
    </source>
</evidence>
<keyword evidence="4 5" id="KW-0472">Membrane</keyword>
<dbReference type="Proteomes" id="UP000245444">
    <property type="component" value="Chromosome"/>
</dbReference>
<evidence type="ECO:0000256" key="4">
    <source>
        <dbReference type="ARBA" id="ARBA00023136"/>
    </source>
</evidence>
<accession>A0A2U8WFN3</accession>
<name>A0A2U8WFN3_9HYPH</name>
<dbReference type="AlphaFoldDB" id="A0A2U8WFN3"/>
<proteinExistence type="predicted"/>
<reference evidence="6 7" key="1">
    <citation type="submission" date="2018-05" db="EMBL/GenBank/DDBJ databases">
        <title>Complete Genome Sequence of Methylobacterium sp. 17Sr1-28.</title>
        <authorList>
            <person name="Srinivasan S."/>
        </authorList>
    </citation>
    <scope>NUCLEOTIDE SEQUENCE [LARGE SCALE GENOMIC DNA]</scope>
    <source>
        <strain evidence="6 7">17Sr1-28</strain>
    </source>
</reference>
<protein>
    <submittedName>
        <fullName evidence="6">DUF1656 domain-containing protein</fullName>
    </submittedName>
</protein>
<feature type="transmembrane region" description="Helical" evidence="5">
    <location>
        <begin position="6"/>
        <end position="29"/>
    </location>
</feature>
<evidence type="ECO:0000313" key="7">
    <source>
        <dbReference type="Proteomes" id="UP000245444"/>
    </source>
</evidence>
<dbReference type="EMBL" id="CP029553">
    <property type="protein sequence ID" value="AWN44943.1"/>
    <property type="molecule type" value="Genomic_DNA"/>
</dbReference>